<dbReference type="Pfam" id="PF11744">
    <property type="entry name" value="ALMT"/>
    <property type="match status" value="1"/>
</dbReference>
<protein>
    <recommendedName>
        <fullName evidence="14">Aluminum-activated malate transporter 10-like</fullName>
    </recommendedName>
</protein>
<dbReference type="EMBL" id="JABTTQ020001310">
    <property type="protein sequence ID" value="KAK6131952.1"/>
    <property type="molecule type" value="Genomic_DNA"/>
</dbReference>
<reference evidence="12 13" key="1">
    <citation type="journal article" date="2021" name="Comput. Struct. Biotechnol. J.">
        <title>De novo genome assembly of the potent medicinal plant Rehmannia glutinosa using nanopore technology.</title>
        <authorList>
            <person name="Ma L."/>
            <person name="Dong C."/>
            <person name="Song C."/>
            <person name="Wang X."/>
            <person name="Zheng X."/>
            <person name="Niu Y."/>
            <person name="Chen S."/>
            <person name="Feng W."/>
        </authorList>
    </citation>
    <scope>NUCLEOTIDE SEQUENCE [LARGE SCALE GENOMIC DNA]</scope>
    <source>
        <strain evidence="12">DH-2019</strain>
    </source>
</reference>
<organism evidence="12 13">
    <name type="scientific">Rehmannia glutinosa</name>
    <name type="common">Chinese foxglove</name>
    <dbReference type="NCBI Taxonomy" id="99300"/>
    <lineage>
        <taxon>Eukaryota</taxon>
        <taxon>Viridiplantae</taxon>
        <taxon>Streptophyta</taxon>
        <taxon>Embryophyta</taxon>
        <taxon>Tracheophyta</taxon>
        <taxon>Spermatophyta</taxon>
        <taxon>Magnoliopsida</taxon>
        <taxon>eudicotyledons</taxon>
        <taxon>Gunneridae</taxon>
        <taxon>Pentapetalae</taxon>
        <taxon>asterids</taxon>
        <taxon>lamiids</taxon>
        <taxon>Lamiales</taxon>
        <taxon>Orobanchaceae</taxon>
        <taxon>Rehmannieae</taxon>
        <taxon>Rehmannia</taxon>
    </lineage>
</organism>
<evidence type="ECO:0000256" key="10">
    <source>
        <dbReference type="SAM" id="MobiDB-lite"/>
    </source>
</evidence>
<evidence type="ECO:0000256" key="3">
    <source>
        <dbReference type="ARBA" id="ARBA00022448"/>
    </source>
</evidence>
<keyword evidence="3" id="KW-0813">Transport</keyword>
<dbReference type="InterPro" id="IPR020966">
    <property type="entry name" value="ALMT"/>
</dbReference>
<evidence type="ECO:0000256" key="7">
    <source>
        <dbReference type="ARBA" id="ARBA00023136"/>
    </source>
</evidence>
<proteinExistence type="inferred from homology"/>
<keyword evidence="8" id="KW-0407">Ion channel</keyword>
<keyword evidence="9" id="KW-0175">Coiled coil</keyword>
<dbReference type="Proteomes" id="UP001318860">
    <property type="component" value="Unassembled WGS sequence"/>
</dbReference>
<evidence type="ECO:0000256" key="9">
    <source>
        <dbReference type="SAM" id="Coils"/>
    </source>
</evidence>
<evidence type="ECO:0008006" key="14">
    <source>
        <dbReference type="Google" id="ProtNLM"/>
    </source>
</evidence>
<evidence type="ECO:0000256" key="2">
    <source>
        <dbReference type="ARBA" id="ARBA00007079"/>
    </source>
</evidence>
<feature type="transmembrane region" description="Helical" evidence="11">
    <location>
        <begin position="68"/>
        <end position="86"/>
    </location>
</feature>
<evidence type="ECO:0000256" key="11">
    <source>
        <dbReference type="SAM" id="Phobius"/>
    </source>
</evidence>
<keyword evidence="6" id="KW-0406">Ion transport</keyword>
<evidence type="ECO:0000313" key="12">
    <source>
        <dbReference type="EMBL" id="KAK6131952.1"/>
    </source>
</evidence>
<gene>
    <name evidence="12" type="ORF">DH2020_034306</name>
</gene>
<comment type="subcellular location">
    <subcellularLocation>
        <location evidence="1">Membrane</location>
        <topology evidence="1">Multi-pass membrane protein</topology>
    </subcellularLocation>
</comment>
<dbReference type="PANTHER" id="PTHR31086">
    <property type="entry name" value="ALUMINUM-ACTIVATED MALATE TRANSPORTER 10"/>
    <property type="match status" value="1"/>
</dbReference>
<comment type="caution">
    <text evidence="12">The sequence shown here is derived from an EMBL/GenBank/DDBJ whole genome shotgun (WGS) entry which is preliminary data.</text>
</comment>
<evidence type="ECO:0000256" key="8">
    <source>
        <dbReference type="ARBA" id="ARBA00023303"/>
    </source>
</evidence>
<feature type="transmembrane region" description="Helical" evidence="11">
    <location>
        <begin position="209"/>
        <end position="231"/>
    </location>
</feature>
<feature type="transmembrane region" description="Helical" evidence="11">
    <location>
        <begin position="153"/>
        <end position="170"/>
    </location>
</feature>
<feature type="transmembrane region" description="Helical" evidence="11">
    <location>
        <begin position="177"/>
        <end position="197"/>
    </location>
</feature>
<comment type="similarity">
    <text evidence="2">Belongs to the aromatic acid exporter (TC 2.A.85) family.</text>
</comment>
<feature type="transmembrane region" description="Helical" evidence="11">
    <location>
        <begin position="124"/>
        <end position="141"/>
    </location>
</feature>
<keyword evidence="4 11" id="KW-0812">Transmembrane</keyword>
<feature type="coiled-coil region" evidence="9">
    <location>
        <begin position="384"/>
        <end position="411"/>
    </location>
</feature>
<evidence type="ECO:0000256" key="6">
    <source>
        <dbReference type="ARBA" id="ARBA00023065"/>
    </source>
</evidence>
<evidence type="ECO:0000256" key="5">
    <source>
        <dbReference type="ARBA" id="ARBA00022989"/>
    </source>
</evidence>
<keyword evidence="7 11" id="KW-0472">Membrane</keyword>
<feature type="transmembrane region" description="Helical" evidence="11">
    <location>
        <begin position="98"/>
        <end position="117"/>
    </location>
</feature>
<evidence type="ECO:0000256" key="4">
    <source>
        <dbReference type="ARBA" id="ARBA00022692"/>
    </source>
</evidence>
<accession>A0ABR0VD30</accession>
<keyword evidence="5 11" id="KW-1133">Transmembrane helix</keyword>
<evidence type="ECO:0000313" key="13">
    <source>
        <dbReference type="Proteomes" id="UP001318860"/>
    </source>
</evidence>
<feature type="region of interest" description="Disordered" evidence="10">
    <location>
        <begin position="487"/>
        <end position="506"/>
    </location>
</feature>
<evidence type="ECO:0000256" key="1">
    <source>
        <dbReference type="ARBA" id="ARBA00004141"/>
    </source>
</evidence>
<sequence>MVKESEPCGRLEWRINVPDGTSRVLVPECMSHNRIYGKLQGFVMGFISKIWGFLQRAWKLAKNEPKKVMHCVKVGMALSLVSLFYYMRPLYEGVGGNAMWAVMTVVVVFEYTVGATLCKCVNRATGTFLAGALGLGVHWIASQSGEKFEPVILQGSVFLLAAAATFSRFIPSIKARFDYGAMIFILTFTLVSVSGYRVEQLFELAHHRLSTIAIGTSICLLTSMLFCPVWAGNELHNLIRNNMEKLSDSLDGCVADYFQDDVKANNTKSEASCKILQGYKCALNSKATEESLANFARWEPTHGGFNFGHPWKEYIKVGASLRSCAYCIEALNGSISSDTKAPDFLKKHFSEFCITLSGNSSAVLKELAVVISTMTKSSKIDVMVEEMRNAVQQLQNALASLSKQSIETTERETGESVNGMGEGNAIPTVTVVTLVEIVPLVTVSSLLIDIAARTEKVVETVNGLAEKAEFRVESAEKMKKCQNSKAVNQISRENEDDKTMMTLQKV</sequence>
<name>A0ABR0VD30_REHGL</name>
<keyword evidence="13" id="KW-1185">Reference proteome</keyword>